<dbReference type="RefSeq" id="XP_064673141.1">
    <property type="nucleotide sequence ID" value="XM_064814449.1"/>
</dbReference>
<dbReference type="Proteomes" id="UP001302812">
    <property type="component" value="Unassembled WGS sequence"/>
</dbReference>
<dbReference type="EMBL" id="MU853334">
    <property type="protein sequence ID" value="KAK4115571.1"/>
    <property type="molecule type" value="Genomic_DNA"/>
</dbReference>
<keyword evidence="5" id="KW-1185">Reference proteome</keyword>
<dbReference type="GO" id="GO:0032956">
    <property type="term" value="P:regulation of actin cytoskeleton organization"/>
    <property type="evidence" value="ECO:0007669"/>
    <property type="project" value="TreeGrafter"/>
</dbReference>
<evidence type="ECO:0000313" key="5">
    <source>
        <dbReference type="Proteomes" id="UP001302812"/>
    </source>
</evidence>
<evidence type="ECO:0000256" key="3">
    <source>
        <dbReference type="SAM" id="MobiDB-lite"/>
    </source>
</evidence>
<dbReference type="SUPFAM" id="SSF50978">
    <property type="entry name" value="WD40 repeat-like"/>
    <property type="match status" value="1"/>
</dbReference>
<dbReference type="InterPro" id="IPR015943">
    <property type="entry name" value="WD40/YVTN_repeat-like_dom_sf"/>
</dbReference>
<dbReference type="PROSITE" id="PS50082">
    <property type="entry name" value="WD_REPEATS_2"/>
    <property type="match status" value="1"/>
</dbReference>
<feature type="compositionally biased region" description="Polar residues" evidence="3">
    <location>
        <begin position="75"/>
        <end position="92"/>
    </location>
</feature>
<dbReference type="InterPro" id="IPR001680">
    <property type="entry name" value="WD40_rpt"/>
</dbReference>
<comment type="similarity">
    <text evidence="1">Belongs to the WD repeat LST8 family.</text>
</comment>
<evidence type="ECO:0000256" key="2">
    <source>
        <dbReference type="PROSITE-ProRule" id="PRU00221"/>
    </source>
</evidence>
<gene>
    <name evidence="4" type="ORF">N656DRAFT_775481</name>
</gene>
<dbReference type="GO" id="GO:0031932">
    <property type="term" value="C:TORC2 complex"/>
    <property type="evidence" value="ECO:0007669"/>
    <property type="project" value="InterPro"/>
</dbReference>
<dbReference type="AlphaFoldDB" id="A0AAN6TJN2"/>
<feature type="region of interest" description="Disordered" evidence="3">
    <location>
        <begin position="133"/>
        <end position="153"/>
    </location>
</feature>
<evidence type="ECO:0000313" key="4">
    <source>
        <dbReference type="EMBL" id="KAK4115571.1"/>
    </source>
</evidence>
<feature type="repeat" description="WD" evidence="2">
    <location>
        <begin position="781"/>
        <end position="797"/>
    </location>
</feature>
<feature type="compositionally biased region" description="Basic and acidic residues" evidence="3">
    <location>
        <begin position="880"/>
        <end position="894"/>
    </location>
</feature>
<reference evidence="4" key="2">
    <citation type="submission" date="2023-05" db="EMBL/GenBank/DDBJ databases">
        <authorList>
            <consortium name="Lawrence Berkeley National Laboratory"/>
            <person name="Steindorff A."/>
            <person name="Hensen N."/>
            <person name="Bonometti L."/>
            <person name="Westerberg I."/>
            <person name="Brannstrom I.O."/>
            <person name="Guillou S."/>
            <person name="Cros-Aarteil S."/>
            <person name="Calhoun S."/>
            <person name="Haridas S."/>
            <person name="Kuo A."/>
            <person name="Mondo S."/>
            <person name="Pangilinan J."/>
            <person name="Riley R."/>
            <person name="Labutti K."/>
            <person name="Andreopoulos B."/>
            <person name="Lipzen A."/>
            <person name="Chen C."/>
            <person name="Yanf M."/>
            <person name="Daum C."/>
            <person name="Ng V."/>
            <person name="Clum A."/>
            <person name="Ohm R."/>
            <person name="Martin F."/>
            <person name="Silar P."/>
            <person name="Natvig D."/>
            <person name="Lalanne C."/>
            <person name="Gautier V."/>
            <person name="Ament-Velasquez S.L."/>
            <person name="Kruys A."/>
            <person name="Hutchinson M.I."/>
            <person name="Powell A.J."/>
            <person name="Barry K."/>
            <person name="Miller A.N."/>
            <person name="Grigoriev I.V."/>
            <person name="Debuchy R."/>
            <person name="Gladieux P."/>
            <person name="Thoren M.H."/>
            <person name="Johannesson H."/>
        </authorList>
    </citation>
    <scope>NUCLEOTIDE SEQUENCE</scope>
    <source>
        <strain evidence="4">CBS 508.74</strain>
    </source>
</reference>
<dbReference type="GeneID" id="89938574"/>
<feature type="compositionally biased region" description="Polar residues" evidence="3">
    <location>
        <begin position="1"/>
        <end position="12"/>
    </location>
</feature>
<dbReference type="PANTHER" id="PTHR19842">
    <property type="entry name" value="G BETA-LIKE PROTEIN GBL"/>
    <property type="match status" value="1"/>
</dbReference>
<protein>
    <submittedName>
        <fullName evidence="4">WD40 repeat-like protein</fullName>
    </submittedName>
</protein>
<sequence length="1029" mass="114156">MEARSLSTQTFYQLPPLNPVSSAPLPSPIGPRVAYRPASSLADSTTPTPPRYSSSPIPLPTIPRQSPSKVLGVQNGVTDSQRRNSLAPTSPSKAEKTIIIIDDDDEDKVPLERPVAVEEPVITKPTKPPAVALEKPAAAPIQKPTATTLQKPAAVPLEKPVAAPLEKPTATPLEKPAAAPLQKPTATPLVKHAASPLQKPAAAISEKSTLNPRAQQPYITAAERAQILSGARRPVLLGASSLLSPATFHADFTLDEVRYLRALTRKTLGLSTDKVVKDPLRDLEKMLKRNQSHISRILDAVAHERRLPSRRRTDLDKFFRDVIGRKTRPDPALLRIQRDNRDRRVDLAKTSRVQALLHAREIHGQRGFGAMRRLVHFNNEFRKSREESLELRAEWTGCAGDIATITWVSNDGFICGTTEHSDSHNQQYNKPGNLVLGSCSLGTLRAYPDHRIVRPIVTKGENSTEAMRQSQDPWLYSSVVSSDYDAVHARAFTSGFDRSVKIWQVEPSGASMSLLGEWKHGGNVNFVAASKHASGLVATAADVAVDAVRIYSINEDNISKSSFRSYSCSRVTDAEGNTVSTEKWAYYPATMQWGLSEDVKHLLLVGYSPRSRTDDDNDIPEDRRDTGELCLWDGLTGERWRITSATTQNVFEVLWHPSQPSFIAATSPLGLDLEPSVRTQIRIFRPADKAEYGSKAFSPFKVLDCMALDINELSIMPNSYTYCYITAGCTDGCTYVWDTAISDKPLHVLRHGKPIDEYRVDREREDVGVKFTAWGTTPDRFYTGSSDGIVKVWNVRTHGNPLVRNLLEAPAPITSGMFSPDRSRLVVGDASGRVFMLSLEEEEQKPASFVQLRLQGSRDLKRVRRPTPIIRHPEPAPPSHDADGKPIEVETGSERGHSYLERSELERHPNPTIGVVQGPQYADTGLFRREAHLYGDPSQPLLATWEVKQQEAQKGFSGRRRDRFAVLRPIENWESAEALHSSNLGVDQAIWVPEEIKQSLSGDGVDFDLMADYILDYEEMPVEYDNLPA</sequence>
<name>A0AAN6TJN2_9PEZI</name>
<dbReference type="InterPro" id="IPR037588">
    <property type="entry name" value="MLST8"/>
</dbReference>
<dbReference type="Gene3D" id="2.130.10.10">
    <property type="entry name" value="YVTN repeat-like/Quinoprotein amine dehydrogenase"/>
    <property type="match status" value="1"/>
</dbReference>
<feature type="region of interest" description="Disordered" evidence="3">
    <location>
        <begin position="1"/>
        <end position="101"/>
    </location>
</feature>
<dbReference type="GO" id="GO:0031929">
    <property type="term" value="P:TOR signaling"/>
    <property type="evidence" value="ECO:0007669"/>
    <property type="project" value="InterPro"/>
</dbReference>
<keyword evidence="2" id="KW-0853">WD repeat</keyword>
<comment type="caution">
    <text evidence="4">The sequence shown here is derived from an EMBL/GenBank/DDBJ whole genome shotgun (WGS) entry which is preliminary data.</text>
</comment>
<feature type="region of interest" description="Disordered" evidence="3">
    <location>
        <begin position="867"/>
        <end position="894"/>
    </location>
</feature>
<dbReference type="PANTHER" id="PTHR19842:SF2">
    <property type="entry name" value="WD REPEAT PROTEIN (AFU_ORTHOLOGUE AFUA_5G04300)"/>
    <property type="match status" value="1"/>
</dbReference>
<dbReference type="InterPro" id="IPR036322">
    <property type="entry name" value="WD40_repeat_dom_sf"/>
</dbReference>
<organism evidence="4 5">
    <name type="scientific">Canariomyces notabilis</name>
    <dbReference type="NCBI Taxonomy" id="2074819"/>
    <lineage>
        <taxon>Eukaryota</taxon>
        <taxon>Fungi</taxon>
        <taxon>Dikarya</taxon>
        <taxon>Ascomycota</taxon>
        <taxon>Pezizomycotina</taxon>
        <taxon>Sordariomycetes</taxon>
        <taxon>Sordariomycetidae</taxon>
        <taxon>Sordariales</taxon>
        <taxon>Chaetomiaceae</taxon>
        <taxon>Canariomyces</taxon>
    </lineage>
</organism>
<accession>A0AAN6TJN2</accession>
<evidence type="ECO:0000256" key="1">
    <source>
        <dbReference type="ARBA" id="ARBA00009890"/>
    </source>
</evidence>
<reference evidence="4" key="1">
    <citation type="journal article" date="2023" name="Mol. Phylogenet. Evol.">
        <title>Genome-scale phylogeny and comparative genomics of the fungal order Sordariales.</title>
        <authorList>
            <person name="Hensen N."/>
            <person name="Bonometti L."/>
            <person name="Westerberg I."/>
            <person name="Brannstrom I.O."/>
            <person name="Guillou S."/>
            <person name="Cros-Aarteil S."/>
            <person name="Calhoun S."/>
            <person name="Haridas S."/>
            <person name="Kuo A."/>
            <person name="Mondo S."/>
            <person name="Pangilinan J."/>
            <person name="Riley R."/>
            <person name="LaButti K."/>
            <person name="Andreopoulos B."/>
            <person name="Lipzen A."/>
            <person name="Chen C."/>
            <person name="Yan M."/>
            <person name="Daum C."/>
            <person name="Ng V."/>
            <person name="Clum A."/>
            <person name="Steindorff A."/>
            <person name="Ohm R.A."/>
            <person name="Martin F."/>
            <person name="Silar P."/>
            <person name="Natvig D.O."/>
            <person name="Lalanne C."/>
            <person name="Gautier V."/>
            <person name="Ament-Velasquez S.L."/>
            <person name="Kruys A."/>
            <person name="Hutchinson M.I."/>
            <person name="Powell A.J."/>
            <person name="Barry K."/>
            <person name="Miller A.N."/>
            <person name="Grigoriev I.V."/>
            <person name="Debuchy R."/>
            <person name="Gladieux P."/>
            <person name="Hiltunen Thoren M."/>
            <person name="Johannesson H."/>
        </authorList>
    </citation>
    <scope>NUCLEOTIDE SEQUENCE</scope>
    <source>
        <strain evidence="4">CBS 508.74</strain>
    </source>
</reference>
<dbReference type="GO" id="GO:0031931">
    <property type="term" value="C:TORC1 complex"/>
    <property type="evidence" value="ECO:0007669"/>
    <property type="project" value="InterPro"/>
</dbReference>
<proteinExistence type="inferred from homology"/>
<dbReference type="SMART" id="SM00320">
    <property type="entry name" value="WD40"/>
    <property type="match status" value="5"/>
</dbReference>